<keyword evidence="10" id="KW-0378">Hydrolase</keyword>
<dbReference type="InterPro" id="IPR029045">
    <property type="entry name" value="ClpP/crotonase-like_dom_sf"/>
</dbReference>
<evidence type="ECO:0000256" key="1">
    <source>
        <dbReference type="ARBA" id="ARBA00004141"/>
    </source>
</evidence>
<dbReference type="RefSeq" id="WP_040098099.1">
    <property type="nucleotide sequence ID" value="NZ_JWJD01000002.1"/>
</dbReference>
<keyword evidence="10" id="KW-0645">Protease</keyword>
<feature type="chain" id="PRO_5002149999" evidence="6">
    <location>
        <begin position="28"/>
        <end position="442"/>
    </location>
</feature>
<dbReference type="InterPro" id="IPR012340">
    <property type="entry name" value="NA-bd_OB-fold"/>
</dbReference>
<dbReference type="Proteomes" id="UP000035068">
    <property type="component" value="Unassembled WGS sequence"/>
</dbReference>
<feature type="domain" description="NfeD-like C-terminal" evidence="7">
    <location>
        <begin position="382"/>
        <end position="436"/>
    </location>
</feature>
<dbReference type="GO" id="GO:0016020">
    <property type="term" value="C:membrane"/>
    <property type="evidence" value="ECO:0007669"/>
    <property type="project" value="UniProtKB-SubCell"/>
</dbReference>
<dbReference type="CDD" id="cd07020">
    <property type="entry name" value="Clp_protease_NfeD_1"/>
    <property type="match status" value="1"/>
</dbReference>
<dbReference type="EMBL" id="JWJD01000002">
    <property type="protein sequence ID" value="KIH76952.1"/>
    <property type="molecule type" value="Genomic_DNA"/>
</dbReference>
<feature type="transmembrane region" description="Helical" evidence="5">
    <location>
        <begin position="318"/>
        <end position="337"/>
    </location>
</feature>
<organism evidence="10 11">
    <name type="scientific">Geoalkalibacter ferrihydriticus DSM 17813</name>
    <dbReference type="NCBI Taxonomy" id="1121915"/>
    <lineage>
        <taxon>Bacteria</taxon>
        <taxon>Pseudomonadati</taxon>
        <taxon>Thermodesulfobacteriota</taxon>
        <taxon>Desulfuromonadia</taxon>
        <taxon>Desulfuromonadales</taxon>
        <taxon>Geoalkalibacteraceae</taxon>
        <taxon>Geoalkalibacter</taxon>
    </lineage>
</organism>
<evidence type="ECO:0000256" key="3">
    <source>
        <dbReference type="ARBA" id="ARBA00022989"/>
    </source>
</evidence>
<feature type="transmembrane region" description="Helical" evidence="5">
    <location>
        <begin position="349"/>
        <end position="369"/>
    </location>
</feature>
<keyword evidence="6" id="KW-0732">Signal</keyword>
<keyword evidence="4 5" id="KW-0472">Membrane</keyword>
<dbReference type="Pfam" id="PF24961">
    <property type="entry name" value="NfeD_membrane"/>
    <property type="match status" value="1"/>
</dbReference>
<dbReference type="SUPFAM" id="SSF52096">
    <property type="entry name" value="ClpP/crotonase"/>
    <property type="match status" value="1"/>
</dbReference>
<evidence type="ECO:0000259" key="8">
    <source>
        <dbReference type="Pfam" id="PF24961"/>
    </source>
</evidence>
<feature type="domain" description="NfeD integral membrane" evidence="8">
    <location>
        <begin position="249"/>
        <end position="367"/>
    </location>
</feature>
<accession>A0A0C2HW15</accession>
<feature type="signal peptide" evidence="6">
    <location>
        <begin position="1"/>
        <end position="27"/>
    </location>
</feature>
<evidence type="ECO:0000313" key="11">
    <source>
        <dbReference type="Proteomes" id="UP000035068"/>
    </source>
</evidence>
<evidence type="ECO:0000256" key="6">
    <source>
        <dbReference type="SAM" id="SignalP"/>
    </source>
</evidence>
<dbReference type="AlphaFoldDB" id="A0A0C2HW15"/>
<comment type="subcellular location">
    <subcellularLocation>
        <location evidence="1">Membrane</location>
        <topology evidence="1">Multi-pass membrane protein</topology>
    </subcellularLocation>
</comment>
<protein>
    <submittedName>
        <fullName evidence="10">Serine protease</fullName>
    </submittedName>
</protein>
<dbReference type="Gene3D" id="2.40.50.140">
    <property type="entry name" value="Nucleic acid-binding proteins"/>
    <property type="match status" value="1"/>
</dbReference>
<evidence type="ECO:0000313" key="10">
    <source>
        <dbReference type="EMBL" id="KIH76952.1"/>
    </source>
</evidence>
<evidence type="ECO:0000256" key="4">
    <source>
        <dbReference type="ARBA" id="ARBA00023136"/>
    </source>
</evidence>
<dbReference type="InterPro" id="IPR002810">
    <property type="entry name" value="NfeD-like_C"/>
</dbReference>
<dbReference type="Gene3D" id="3.90.226.10">
    <property type="entry name" value="2-enoyl-CoA Hydratase, Chain A, domain 1"/>
    <property type="match status" value="1"/>
</dbReference>
<gene>
    <name evidence="10" type="ORF">GFER_07655</name>
</gene>
<keyword evidence="11" id="KW-1185">Reference proteome</keyword>
<name>A0A0C2HW15_9BACT</name>
<dbReference type="InterPro" id="IPR056739">
    <property type="entry name" value="NfeD_membrane"/>
</dbReference>
<dbReference type="InterPro" id="IPR052165">
    <property type="entry name" value="Membrane_assoc_protease"/>
</dbReference>
<evidence type="ECO:0000256" key="5">
    <source>
        <dbReference type="SAM" id="Phobius"/>
    </source>
</evidence>
<dbReference type="FunFam" id="3.90.226.10:FF:000089">
    <property type="entry name" value="Membrane-bound serine protease"/>
    <property type="match status" value="1"/>
</dbReference>
<dbReference type="Pfam" id="PF25145">
    <property type="entry name" value="NfeD1b_N"/>
    <property type="match status" value="1"/>
</dbReference>
<dbReference type="PANTHER" id="PTHR33507:SF4">
    <property type="entry name" value="NODULATION COMPETITIVENESS PROTEIN NFED"/>
    <property type="match status" value="1"/>
</dbReference>
<dbReference type="InterPro" id="IPR056738">
    <property type="entry name" value="NfeD1b_N"/>
</dbReference>
<keyword evidence="2 5" id="KW-0812">Transmembrane</keyword>
<dbReference type="PROSITE" id="PS51257">
    <property type="entry name" value="PROKAR_LIPOPROTEIN"/>
    <property type="match status" value="1"/>
</dbReference>
<evidence type="ECO:0000256" key="2">
    <source>
        <dbReference type="ARBA" id="ARBA00022692"/>
    </source>
</evidence>
<evidence type="ECO:0000259" key="7">
    <source>
        <dbReference type="Pfam" id="PF01957"/>
    </source>
</evidence>
<feature type="domain" description="NfeD1b N-terminal" evidence="9">
    <location>
        <begin position="38"/>
        <end position="182"/>
    </location>
</feature>
<evidence type="ECO:0000259" key="9">
    <source>
        <dbReference type="Pfam" id="PF25145"/>
    </source>
</evidence>
<dbReference type="SUPFAM" id="SSF141322">
    <property type="entry name" value="NfeD domain-like"/>
    <property type="match status" value="1"/>
</dbReference>
<comment type="caution">
    <text evidence="10">The sequence shown here is derived from an EMBL/GenBank/DDBJ whole genome shotgun (WGS) entry which is preliminary data.</text>
</comment>
<dbReference type="GO" id="GO:0008233">
    <property type="term" value="F:peptidase activity"/>
    <property type="evidence" value="ECO:0007669"/>
    <property type="project" value="UniProtKB-KW"/>
</dbReference>
<dbReference type="GO" id="GO:0006508">
    <property type="term" value="P:proteolysis"/>
    <property type="evidence" value="ECO:0007669"/>
    <property type="project" value="UniProtKB-KW"/>
</dbReference>
<dbReference type="Pfam" id="PF01957">
    <property type="entry name" value="NfeD"/>
    <property type="match status" value="1"/>
</dbReference>
<reference evidence="10 11" key="1">
    <citation type="submission" date="2014-12" db="EMBL/GenBank/DDBJ databases">
        <title>Genomes of Geoalkalibacter ferrihydriticus and Geoalkalibacter subterraneus, two haloalkaliphilic metal-reducing members of the Geobacteraceae.</title>
        <authorList>
            <person name="Badalamenti J.P."/>
            <person name="Torres C.I."/>
            <person name="Krajmalnik-Brown R."/>
            <person name="Bond D.R."/>
        </authorList>
    </citation>
    <scope>NUCLEOTIDE SEQUENCE [LARGE SCALE GENOMIC DNA]</scope>
    <source>
        <strain evidence="10 11">DSM 17813</strain>
    </source>
</reference>
<feature type="transmembrane region" description="Helical" evidence="5">
    <location>
        <begin position="241"/>
        <end position="264"/>
    </location>
</feature>
<keyword evidence="3 5" id="KW-1133">Transmembrane helix</keyword>
<feature type="transmembrane region" description="Helical" evidence="5">
    <location>
        <begin position="271"/>
        <end position="288"/>
    </location>
</feature>
<sequence>MKRFHRLILFVLMLSLACTLLVSQSLSSQVSVPAVNRVNVVQIADVINPVVARFINQEIERTNREGMRAFLLELDTPGGLDTAMRDIIQSILNSQAPVIVYVSPRGARAASAGALITLAADFAAMAPGTNMGAATPVALGGGEQDEAMMEKVLQDAVAYAKSLAEQRGRNTEWAERIIREGLSSSAREALDLQVIDLIAEDKDDLLAQLDGMRYLRTGQALTLTTTEVELVYSEMNWRQQILTAISNPNVAYLLLMLGFLGIFFELSNPGAIVPGAIGVIALLLAFFGLQTLPVNYVGVLLLFVAVVLFMLEIYVSSYGMLSVGAILSMALGSLMLIDTAEPAMQISRAVIFATVLVCAGFFLVVIYFVTRTQRRPAFSGTEGMVGERGLAVSAIAPEGRVFVHGEHWTAISREAISEGETIEVVAMVPGMKLEVRRVSPDN</sequence>
<dbReference type="PANTHER" id="PTHR33507">
    <property type="entry name" value="INNER MEMBRANE PROTEIN YBBJ"/>
    <property type="match status" value="1"/>
</dbReference>
<proteinExistence type="predicted"/>
<feature type="transmembrane region" description="Helical" evidence="5">
    <location>
        <begin position="294"/>
        <end position="311"/>
    </location>
</feature>